<evidence type="ECO:0000313" key="1">
    <source>
        <dbReference type="Proteomes" id="UP000095287"/>
    </source>
</evidence>
<dbReference type="WBParaSite" id="L893_g9543.t1">
    <property type="protein sequence ID" value="L893_g9543.t1"/>
    <property type="gene ID" value="L893_g9543"/>
</dbReference>
<reference evidence="2" key="1">
    <citation type="submission" date="2016-11" db="UniProtKB">
        <authorList>
            <consortium name="WormBaseParasite"/>
        </authorList>
    </citation>
    <scope>IDENTIFICATION</scope>
</reference>
<dbReference type="AlphaFoldDB" id="A0A1I8AV56"/>
<accession>A0A1I8AV56</accession>
<evidence type="ECO:0000313" key="2">
    <source>
        <dbReference type="WBParaSite" id="L893_g9543.t1"/>
    </source>
</evidence>
<organism evidence="1 2">
    <name type="scientific">Steinernema glaseri</name>
    <dbReference type="NCBI Taxonomy" id="37863"/>
    <lineage>
        <taxon>Eukaryota</taxon>
        <taxon>Metazoa</taxon>
        <taxon>Ecdysozoa</taxon>
        <taxon>Nematoda</taxon>
        <taxon>Chromadorea</taxon>
        <taxon>Rhabditida</taxon>
        <taxon>Tylenchina</taxon>
        <taxon>Panagrolaimomorpha</taxon>
        <taxon>Strongyloidoidea</taxon>
        <taxon>Steinernematidae</taxon>
        <taxon>Steinernema</taxon>
    </lineage>
</organism>
<name>A0A1I8AV56_9BILA</name>
<sequence length="83" mass="9491">MWRFCSDRRTSSWSRSAAVFQQTTEECPCNVRVPEYDSVRNRDTRDTPTLKNAKKITKSMATLQKCHCIVSNASNASMLNKVC</sequence>
<proteinExistence type="predicted"/>
<dbReference type="Proteomes" id="UP000095287">
    <property type="component" value="Unplaced"/>
</dbReference>
<protein>
    <submittedName>
        <fullName evidence="2">Secreted protein</fullName>
    </submittedName>
</protein>
<keyword evidence="1" id="KW-1185">Reference proteome</keyword>